<organism evidence="2 3">
    <name type="scientific">Sutcliffiella horikoshii</name>
    <dbReference type="NCBI Taxonomy" id="79883"/>
    <lineage>
        <taxon>Bacteria</taxon>
        <taxon>Bacillati</taxon>
        <taxon>Bacillota</taxon>
        <taxon>Bacilli</taxon>
        <taxon>Bacillales</taxon>
        <taxon>Bacillaceae</taxon>
        <taxon>Sutcliffiella</taxon>
    </lineage>
</organism>
<comment type="caution">
    <text evidence="2">The sequence shown here is derived from an EMBL/GenBank/DDBJ whole genome shotgun (WGS) entry which is preliminary data.</text>
</comment>
<keyword evidence="1" id="KW-0175">Coiled coil</keyword>
<protein>
    <submittedName>
        <fullName evidence="2">Uncharacterized protein</fullName>
    </submittedName>
</protein>
<gene>
    <name evidence="2" type="ORF">FZC75_10720</name>
</gene>
<dbReference type="Proteomes" id="UP000324517">
    <property type="component" value="Unassembled WGS sequence"/>
</dbReference>
<reference evidence="2 3" key="1">
    <citation type="submission" date="2019-08" db="EMBL/GenBank/DDBJ databases">
        <title>Bacillus genomes from the desert of Cuatro Cienegas, Coahuila.</title>
        <authorList>
            <person name="Olmedo-Alvarez G."/>
        </authorList>
    </citation>
    <scope>NUCLEOTIDE SEQUENCE [LARGE SCALE GENOMIC DNA]</scope>
    <source>
        <strain evidence="2 3">CH98b_3T</strain>
    </source>
</reference>
<dbReference type="AlphaFoldDB" id="A0A5D4TE93"/>
<dbReference type="OrthoDB" id="2940444at2"/>
<feature type="coiled-coil region" evidence="1">
    <location>
        <begin position="124"/>
        <end position="158"/>
    </location>
</feature>
<evidence type="ECO:0000313" key="3">
    <source>
        <dbReference type="Proteomes" id="UP000324517"/>
    </source>
</evidence>
<dbReference type="EMBL" id="VTET01000004">
    <property type="protein sequence ID" value="TYS72414.1"/>
    <property type="molecule type" value="Genomic_DNA"/>
</dbReference>
<proteinExistence type="predicted"/>
<sequence length="240" mass="28371">MTKGVGRPEKIYPENQIKEIVKRYVEDEKVRGSIAKKPFGIYFRELFIKGEIPWLDQPISLNYWTRSSSKGFKILEEYNQLVNDTVIQSVEPELKLPNLEKTIFRYNNKPDKLLEILEPYPNELIRLVKKIKILENEIKSLNLKVHEKSKRLKDKEHEFNLAQETIYNLFDISNRKDNNIINLVSIKASMNHRVANALENIFNQDALDYIRSKESQKNSSNKNVLELSRRKSFLQDYDKI</sequence>
<evidence type="ECO:0000256" key="1">
    <source>
        <dbReference type="SAM" id="Coils"/>
    </source>
</evidence>
<accession>A0A5D4TE93</accession>
<evidence type="ECO:0000313" key="2">
    <source>
        <dbReference type="EMBL" id="TYS72414.1"/>
    </source>
</evidence>
<name>A0A5D4TE93_9BACI</name>
<dbReference type="RefSeq" id="WP_148979279.1">
    <property type="nucleotide sequence ID" value="NZ_JBNILM010000004.1"/>
</dbReference>